<comment type="function">
    <text evidence="1">Dephosphorylates the 5' and 2'(3')-phosphates of deoxyribonucleotides.</text>
</comment>
<organism evidence="4 5">
    <name type="scientific">Staphylococcus marylandisciuri</name>
    <dbReference type="NCBI Taxonomy" id="2981529"/>
    <lineage>
        <taxon>Bacteria</taxon>
        <taxon>Bacillati</taxon>
        <taxon>Bacillota</taxon>
        <taxon>Bacilli</taxon>
        <taxon>Bacillales</taxon>
        <taxon>Staphylococcaceae</taxon>
        <taxon>Staphylococcus</taxon>
    </lineage>
</organism>
<dbReference type="RefSeq" id="WP_262855221.1">
    <property type="nucleotide sequence ID" value="NZ_JAOPKZ010000005.1"/>
</dbReference>
<dbReference type="PANTHER" id="PTHR16504:SF4">
    <property type="entry name" value="5'(3')-DEOXYRIBONUCLEOTIDASE"/>
    <property type="match status" value="1"/>
</dbReference>
<protein>
    <recommendedName>
        <fullName evidence="3">Putative 5'(3')-deoxyribonucleotidase</fullName>
    </recommendedName>
</protein>
<dbReference type="InterPro" id="IPR010708">
    <property type="entry name" value="5'(3')-deoxyribonucleotidase"/>
</dbReference>
<gene>
    <name evidence="4" type="ORF">N9R04_03630</name>
</gene>
<dbReference type="SUPFAM" id="SSF56784">
    <property type="entry name" value="HAD-like"/>
    <property type="match status" value="1"/>
</dbReference>
<evidence type="ECO:0000313" key="4">
    <source>
        <dbReference type="EMBL" id="MCU5745813.1"/>
    </source>
</evidence>
<proteinExistence type="inferred from homology"/>
<dbReference type="SFLD" id="SFLDS00003">
    <property type="entry name" value="Haloacid_Dehalogenase"/>
    <property type="match status" value="1"/>
</dbReference>
<evidence type="ECO:0000256" key="2">
    <source>
        <dbReference type="ARBA" id="ARBA00009589"/>
    </source>
</evidence>
<comment type="caution">
    <text evidence="4">The sequence shown here is derived from an EMBL/GenBank/DDBJ whole genome shotgun (WGS) entry which is preliminary data.</text>
</comment>
<sequence length="184" mass="21295">MTRQSIAIDMDEVLADTLGAMMREVNERYDLGITYGMLDGQKLKHVIPEHDGLLPEILRQPGFFKNLDVMQDAIDVVEALNQHYDIYIATAAMDVPTSFSEKYDWLRTYFSFLDPQHFVFCGRKNIVKADFLIDDNPRQLEIFEGKPIMFSAPHNVHETRFTRVSGWKDVANYFLKSEHNVSES</sequence>
<dbReference type="InterPro" id="IPR023214">
    <property type="entry name" value="HAD_sf"/>
</dbReference>
<dbReference type="SFLD" id="SFLDG01126">
    <property type="entry name" value="C1.2:_Nucleotidase_Like"/>
    <property type="match status" value="1"/>
</dbReference>
<evidence type="ECO:0000313" key="5">
    <source>
        <dbReference type="Proteomes" id="UP001209553"/>
    </source>
</evidence>
<dbReference type="Pfam" id="PF06941">
    <property type="entry name" value="NT5C"/>
    <property type="match status" value="1"/>
</dbReference>
<dbReference type="SFLD" id="SFLDG01146">
    <property type="entry name" value="C1.2.2"/>
    <property type="match status" value="1"/>
</dbReference>
<comment type="similarity">
    <text evidence="2">Belongs to the 5'(3')-deoxyribonucleotidase family.</text>
</comment>
<keyword evidence="5" id="KW-1185">Reference proteome</keyword>
<reference evidence="4 5" key="1">
    <citation type="journal article" date="2023" name="Int. J. Syst. Evol. Microbiol.">
        <title>Streptococcus sciuri sp. nov., Staphylococcus marylandisciuri sp. nov. and Staphylococcus americanisciuri sp. nov., isolated from faeces of eastern grey squirrel (Sciurus carolinensis).</title>
        <authorList>
            <person name="Volokhov D.V."/>
            <person name="Zagorodnyaya T.A."/>
            <person name="Furtak V.A."/>
            <person name="Nattanmai G."/>
            <person name="Randall L."/>
            <person name="Jose S."/>
            <person name="Gao Y."/>
            <person name="Eisenberg T."/>
            <person name="Delmonte P."/>
            <person name="Blom J."/>
            <person name="Mitchell K.K."/>
        </authorList>
    </citation>
    <scope>NUCLEOTIDE SEQUENCE [LARGE SCALE GENOMIC DNA]</scope>
    <source>
        <strain evidence="4 5">SQ8-PEA</strain>
    </source>
</reference>
<dbReference type="Proteomes" id="UP001209553">
    <property type="component" value="Unassembled WGS sequence"/>
</dbReference>
<evidence type="ECO:0000256" key="1">
    <source>
        <dbReference type="ARBA" id="ARBA00003310"/>
    </source>
</evidence>
<accession>A0ABT2QPA9</accession>
<dbReference type="Gene3D" id="3.40.50.1000">
    <property type="entry name" value="HAD superfamily/HAD-like"/>
    <property type="match status" value="1"/>
</dbReference>
<dbReference type="Gene3D" id="1.10.40.40">
    <property type="entry name" value="Deoxyribonucleotidase, domain 2"/>
    <property type="match status" value="1"/>
</dbReference>
<dbReference type="EMBL" id="JAOPKZ010000005">
    <property type="protein sequence ID" value="MCU5745813.1"/>
    <property type="molecule type" value="Genomic_DNA"/>
</dbReference>
<evidence type="ECO:0000256" key="3">
    <source>
        <dbReference type="ARBA" id="ARBA00014876"/>
    </source>
</evidence>
<dbReference type="PANTHER" id="PTHR16504">
    <property type="entry name" value="5'(3')-DEOXYRIBONUCLEOTIDASE"/>
    <property type="match status" value="1"/>
</dbReference>
<name>A0ABT2QPA9_9STAP</name>
<dbReference type="InterPro" id="IPR036412">
    <property type="entry name" value="HAD-like_sf"/>
</dbReference>